<organism evidence="3 4">
    <name type="scientific">Tanacetum coccineum</name>
    <dbReference type="NCBI Taxonomy" id="301880"/>
    <lineage>
        <taxon>Eukaryota</taxon>
        <taxon>Viridiplantae</taxon>
        <taxon>Streptophyta</taxon>
        <taxon>Embryophyta</taxon>
        <taxon>Tracheophyta</taxon>
        <taxon>Spermatophyta</taxon>
        <taxon>Magnoliopsida</taxon>
        <taxon>eudicotyledons</taxon>
        <taxon>Gunneridae</taxon>
        <taxon>Pentapetalae</taxon>
        <taxon>asterids</taxon>
        <taxon>campanulids</taxon>
        <taxon>Asterales</taxon>
        <taxon>Asteraceae</taxon>
        <taxon>Asteroideae</taxon>
        <taxon>Anthemideae</taxon>
        <taxon>Anthemidinae</taxon>
        <taxon>Tanacetum</taxon>
    </lineage>
</organism>
<evidence type="ECO:0000313" key="3">
    <source>
        <dbReference type="EMBL" id="GJS92276.1"/>
    </source>
</evidence>
<keyword evidence="4" id="KW-1185">Reference proteome</keyword>
<sequence length="413" mass="47333">MPHDLPLLGGHIPGSDEDSKKLNELTVFFTKLSDKVTSLEEDLKQTKKLYDEGMDFVHEKDAETQEKIGSGDTEVLDIEEEISTANVPVSTASASETISTAAPRTPPTTTTVFDDEDISMAMAQTLIKIKEELARKLHDEELAKAAARKEHERTEFEKALELQKSMNYKPIVAGVQTNDNVGTITSNDAGPSRKEKELVQKYMLLPFWVPDPPYSSTPKSSQDDVLKPSNDDGEKVVDLPDDAAIPIEPKKVIHALIDPRWIKAMQDELLQFKLQQVWTLVDLPYGKRAIRTKWVYRNKKDERGFEDLEFPDRVYRVEKALYGLHQAPRAWYETLSTYFLDNRFERGQIEKTLFIKKVKVDILLVQVYVDDFIFRSTKKVLCTEFEKMMHKKFQMSSMGELTFFLGLDVFQKL</sequence>
<feature type="compositionally biased region" description="Basic and acidic residues" evidence="1">
    <location>
        <begin position="221"/>
        <end position="233"/>
    </location>
</feature>
<name>A0ABQ4ZS54_9ASTR</name>
<evidence type="ECO:0000313" key="4">
    <source>
        <dbReference type="Proteomes" id="UP001151760"/>
    </source>
</evidence>
<dbReference type="Pfam" id="PF07727">
    <property type="entry name" value="RVT_2"/>
    <property type="match status" value="1"/>
</dbReference>
<proteinExistence type="predicted"/>
<reference evidence="3" key="1">
    <citation type="journal article" date="2022" name="Int. J. Mol. Sci.">
        <title>Draft Genome of Tanacetum Coccineum: Genomic Comparison of Closely Related Tanacetum-Family Plants.</title>
        <authorList>
            <person name="Yamashiro T."/>
            <person name="Shiraishi A."/>
            <person name="Nakayama K."/>
            <person name="Satake H."/>
        </authorList>
    </citation>
    <scope>NUCLEOTIDE SEQUENCE</scope>
</reference>
<evidence type="ECO:0000259" key="2">
    <source>
        <dbReference type="Pfam" id="PF07727"/>
    </source>
</evidence>
<feature type="region of interest" description="Disordered" evidence="1">
    <location>
        <begin position="214"/>
        <end position="233"/>
    </location>
</feature>
<reference evidence="3" key="2">
    <citation type="submission" date="2022-01" db="EMBL/GenBank/DDBJ databases">
        <authorList>
            <person name="Yamashiro T."/>
            <person name="Shiraishi A."/>
            <person name="Satake H."/>
            <person name="Nakayama K."/>
        </authorList>
    </citation>
    <scope>NUCLEOTIDE SEQUENCE</scope>
</reference>
<comment type="caution">
    <text evidence="3">The sequence shown here is derived from an EMBL/GenBank/DDBJ whole genome shotgun (WGS) entry which is preliminary data.</text>
</comment>
<dbReference type="Proteomes" id="UP001151760">
    <property type="component" value="Unassembled WGS sequence"/>
</dbReference>
<dbReference type="InterPro" id="IPR013103">
    <property type="entry name" value="RVT_2"/>
</dbReference>
<evidence type="ECO:0000256" key="1">
    <source>
        <dbReference type="SAM" id="MobiDB-lite"/>
    </source>
</evidence>
<feature type="domain" description="Reverse transcriptase Ty1/copia-type" evidence="2">
    <location>
        <begin position="304"/>
        <end position="412"/>
    </location>
</feature>
<gene>
    <name evidence="3" type="ORF">Tco_0774912</name>
</gene>
<accession>A0ABQ4ZS54</accession>
<dbReference type="EMBL" id="BQNB010011570">
    <property type="protein sequence ID" value="GJS92276.1"/>
    <property type="molecule type" value="Genomic_DNA"/>
</dbReference>
<protein>
    <submittedName>
        <fullName evidence="3">Ribonuclease H-like domain-containing protein</fullName>
    </submittedName>
</protein>